<gene>
    <name evidence="1" type="ORF">HD556DRAFT_709363</name>
</gene>
<comment type="caution">
    <text evidence="1">The sequence shown here is derived from an EMBL/GenBank/DDBJ whole genome shotgun (WGS) entry which is preliminary data.</text>
</comment>
<proteinExistence type="predicted"/>
<organism evidence="1 2">
    <name type="scientific">Suillus plorans</name>
    <dbReference type="NCBI Taxonomy" id="116603"/>
    <lineage>
        <taxon>Eukaryota</taxon>
        <taxon>Fungi</taxon>
        <taxon>Dikarya</taxon>
        <taxon>Basidiomycota</taxon>
        <taxon>Agaricomycotina</taxon>
        <taxon>Agaricomycetes</taxon>
        <taxon>Agaricomycetidae</taxon>
        <taxon>Boletales</taxon>
        <taxon>Suillineae</taxon>
        <taxon>Suillaceae</taxon>
        <taxon>Suillus</taxon>
    </lineage>
</organism>
<dbReference type="EMBL" id="JABBWE010000005">
    <property type="protein sequence ID" value="KAG1802741.1"/>
    <property type="molecule type" value="Genomic_DNA"/>
</dbReference>
<sequence>MSTARHFEDKLHSSDSRVDRWYSIHLKSEYILDISREGFVELLSLTRCARILMLCLLPCITRSHISYSLIETSRPHVCELLSNLLPADGRFHYGKCLLKSHPHSFSFVNATCSLSRPAVLARSLSRLALDTDRMNTHVITSFHYCSSILSLIVRSIRALWHTQHEGTLFLAFRCDAKQRNQHVDILRVLASPFTSNARMTLSSCATISGSWDANDVYVEKYIL</sequence>
<reference evidence="1" key="1">
    <citation type="journal article" date="2020" name="New Phytol.">
        <title>Comparative genomics reveals dynamic genome evolution in host specialist ectomycorrhizal fungi.</title>
        <authorList>
            <person name="Lofgren L.A."/>
            <person name="Nguyen N.H."/>
            <person name="Vilgalys R."/>
            <person name="Ruytinx J."/>
            <person name="Liao H.L."/>
            <person name="Branco S."/>
            <person name="Kuo A."/>
            <person name="LaButti K."/>
            <person name="Lipzen A."/>
            <person name="Andreopoulos W."/>
            <person name="Pangilinan J."/>
            <person name="Riley R."/>
            <person name="Hundley H."/>
            <person name="Na H."/>
            <person name="Barry K."/>
            <person name="Grigoriev I.V."/>
            <person name="Stajich J.E."/>
            <person name="Kennedy P.G."/>
        </authorList>
    </citation>
    <scope>NUCLEOTIDE SEQUENCE</scope>
    <source>
        <strain evidence="1">S12</strain>
    </source>
</reference>
<name>A0A9P7DTP2_9AGAM</name>
<dbReference type="GeneID" id="64605136"/>
<dbReference type="RefSeq" id="XP_041165638.1">
    <property type="nucleotide sequence ID" value="XM_041311372.1"/>
</dbReference>
<dbReference type="Proteomes" id="UP000719766">
    <property type="component" value="Unassembled WGS sequence"/>
</dbReference>
<protein>
    <submittedName>
        <fullName evidence="1">Uncharacterized protein</fullName>
    </submittedName>
</protein>
<evidence type="ECO:0000313" key="2">
    <source>
        <dbReference type="Proteomes" id="UP000719766"/>
    </source>
</evidence>
<accession>A0A9P7DTP2</accession>
<keyword evidence="2" id="KW-1185">Reference proteome</keyword>
<evidence type="ECO:0000313" key="1">
    <source>
        <dbReference type="EMBL" id="KAG1802741.1"/>
    </source>
</evidence>
<dbReference type="AlphaFoldDB" id="A0A9P7DTP2"/>